<evidence type="ECO:0000313" key="3">
    <source>
        <dbReference type="Proteomes" id="UP000029725"/>
    </source>
</evidence>
<dbReference type="HOGENOM" id="CLU_2015819_0_0_1"/>
<accession>A0A098VP08</accession>
<dbReference type="RefSeq" id="XP_013237127.1">
    <property type="nucleotide sequence ID" value="XM_013381673.1"/>
</dbReference>
<name>A0A098VP08_9MICR</name>
<sequence length="123" mass="13826">MDMKEILKPSAILICSAVTDRIVGYVLLSYTRQEACMRIAVHPEFQGKGFGSQLLGEAIKLARERRISSILLYVATFRIAAIQLYTKHGFTKDKLLSNYYCSSPSSTTHNGDAYEMRLTLSIE</sequence>
<protein>
    <recommendedName>
        <fullName evidence="1">N-acetyltransferase domain-containing protein</fullName>
    </recommendedName>
</protein>
<dbReference type="GO" id="GO:0016747">
    <property type="term" value="F:acyltransferase activity, transferring groups other than amino-acyl groups"/>
    <property type="evidence" value="ECO:0007669"/>
    <property type="project" value="InterPro"/>
</dbReference>
<comment type="caution">
    <text evidence="2">The sequence shown here is derived from an EMBL/GenBank/DDBJ whole genome shotgun (WGS) entry which is preliminary data.</text>
</comment>
<gene>
    <name evidence="2" type="ORF">DI09_5p470</name>
</gene>
<proteinExistence type="predicted"/>
<dbReference type="EMBL" id="JMKJ01000555">
    <property type="protein sequence ID" value="KGG50700.1"/>
    <property type="molecule type" value="Genomic_DNA"/>
</dbReference>
<dbReference type="AlphaFoldDB" id="A0A098VP08"/>
<dbReference type="SUPFAM" id="SSF55729">
    <property type="entry name" value="Acyl-CoA N-acyltransferases (Nat)"/>
    <property type="match status" value="1"/>
</dbReference>
<dbReference type="Gene3D" id="3.40.630.30">
    <property type="match status" value="1"/>
</dbReference>
<evidence type="ECO:0000259" key="1">
    <source>
        <dbReference type="PROSITE" id="PS51186"/>
    </source>
</evidence>
<dbReference type="PROSITE" id="PS51186">
    <property type="entry name" value="GNAT"/>
    <property type="match status" value="1"/>
</dbReference>
<dbReference type="Proteomes" id="UP000029725">
    <property type="component" value="Unassembled WGS sequence"/>
</dbReference>
<evidence type="ECO:0000313" key="2">
    <source>
        <dbReference type="EMBL" id="KGG50700.1"/>
    </source>
</evidence>
<dbReference type="PANTHER" id="PTHR47542:SF2">
    <property type="entry name" value="ACYL-COA N-ACYLTRANSFERASES (NAT) SUPERFAMILY PROTEIN"/>
    <property type="match status" value="1"/>
</dbReference>
<dbReference type="PANTHER" id="PTHR47542">
    <property type="entry name" value="ACYL-COA N-ACYLTRANSFERASES (NAT) SUPERFAMILY PROTEIN"/>
    <property type="match status" value="1"/>
</dbReference>
<dbReference type="CDD" id="cd04301">
    <property type="entry name" value="NAT_SF"/>
    <property type="match status" value="1"/>
</dbReference>
<reference evidence="2 3" key="1">
    <citation type="submission" date="2014-04" db="EMBL/GenBank/DDBJ databases">
        <title>A new species of microsporidia sheds light on the evolution of extreme parasitism.</title>
        <authorList>
            <person name="Haag K.L."/>
            <person name="James T.Y."/>
            <person name="Larsson R."/>
            <person name="Schaer T.M."/>
            <person name="Refardt D."/>
            <person name="Pombert J.-F."/>
            <person name="Ebert D."/>
        </authorList>
    </citation>
    <scope>NUCLEOTIDE SEQUENCE [LARGE SCALE GENOMIC DNA]</scope>
    <source>
        <strain evidence="2 3">UGP3</strain>
        <tissue evidence="2">Spores</tissue>
    </source>
</reference>
<dbReference type="Pfam" id="PF00583">
    <property type="entry name" value="Acetyltransf_1"/>
    <property type="match status" value="1"/>
</dbReference>
<organism evidence="2 3">
    <name type="scientific">Mitosporidium daphniae</name>
    <dbReference type="NCBI Taxonomy" id="1485682"/>
    <lineage>
        <taxon>Eukaryota</taxon>
        <taxon>Fungi</taxon>
        <taxon>Fungi incertae sedis</taxon>
        <taxon>Microsporidia</taxon>
        <taxon>Mitosporidium</taxon>
    </lineage>
</organism>
<feature type="domain" description="N-acetyltransferase" evidence="1">
    <location>
        <begin position="1"/>
        <end position="121"/>
    </location>
</feature>
<keyword evidence="3" id="KW-1185">Reference proteome</keyword>
<dbReference type="OrthoDB" id="249099at2759"/>
<dbReference type="GeneID" id="25260445"/>
<dbReference type="InterPro" id="IPR016181">
    <property type="entry name" value="Acyl_CoA_acyltransferase"/>
</dbReference>
<dbReference type="InterPro" id="IPR000182">
    <property type="entry name" value="GNAT_dom"/>
</dbReference>
<dbReference type="VEuPathDB" id="MicrosporidiaDB:DI09_5p470"/>